<evidence type="ECO:0000313" key="3">
    <source>
        <dbReference type="Proteomes" id="UP000836841"/>
    </source>
</evidence>
<name>A0AAU9SR84_THLAR</name>
<evidence type="ECO:0000259" key="1">
    <source>
        <dbReference type="Pfam" id="PF24758"/>
    </source>
</evidence>
<dbReference type="PANTHER" id="PTHR31900">
    <property type="entry name" value="F-BOX/RNI SUPERFAMILY PROTEIN-RELATED"/>
    <property type="match status" value="1"/>
</dbReference>
<dbReference type="EMBL" id="OU466862">
    <property type="protein sequence ID" value="CAH2069753.1"/>
    <property type="molecule type" value="Genomic_DNA"/>
</dbReference>
<sequence length="314" mass="35614">MSGEGHVLQSLHLTLTLKCTDGDIAFWVGDAVKRGLMELKISSVLRRIMPKSVYTCEILVVMNLFGVTLDVPELVCLRSLKALSLKYSAFHHDSCLLRLLANCPVLEDLFIEAMFYKIVLILKIAGPSLKRFSWVNINPHSRNTGLVLDAPSLNYLRIVDSLRSFSFTDSINIPEVVEADLEVKLKRPEKILHSLASVERLRLCLSASEVVNPVGCFFRRLKRLEVCTCKSLWLDLFMHLLRDSPSLKAIKIKQCRHPVKHPRPCWNQPGSVPTFCLKKARFTARSSDPVKKLRMLQELSLSPRVSSMCEIVFN</sequence>
<keyword evidence="3" id="KW-1185">Reference proteome</keyword>
<feature type="domain" description="F-box/LRR-repeat protein 15/At3g58940/PEG3-like LRR" evidence="1">
    <location>
        <begin position="27"/>
        <end position="163"/>
    </location>
</feature>
<gene>
    <name evidence="2" type="ORF">TAV2_LOCUS21817</name>
</gene>
<dbReference type="InterPro" id="IPR055411">
    <property type="entry name" value="LRR_FXL15/At3g58940/PEG3-like"/>
</dbReference>
<accession>A0AAU9SR84</accession>
<protein>
    <recommendedName>
        <fullName evidence="1">F-box/LRR-repeat protein 15/At3g58940/PEG3-like LRR domain-containing protein</fullName>
    </recommendedName>
</protein>
<dbReference type="SUPFAM" id="SSF52047">
    <property type="entry name" value="RNI-like"/>
    <property type="match status" value="1"/>
</dbReference>
<evidence type="ECO:0000313" key="2">
    <source>
        <dbReference type="EMBL" id="CAH2069753.1"/>
    </source>
</evidence>
<dbReference type="PANTHER" id="PTHR31900:SF29">
    <property type="entry name" value="FBD-LIKE DOMAIN FAMILY PROTEIN"/>
    <property type="match status" value="1"/>
</dbReference>
<dbReference type="Pfam" id="PF24758">
    <property type="entry name" value="LRR_At5g56370"/>
    <property type="match status" value="1"/>
</dbReference>
<organism evidence="2 3">
    <name type="scientific">Thlaspi arvense</name>
    <name type="common">Field penny-cress</name>
    <dbReference type="NCBI Taxonomy" id="13288"/>
    <lineage>
        <taxon>Eukaryota</taxon>
        <taxon>Viridiplantae</taxon>
        <taxon>Streptophyta</taxon>
        <taxon>Embryophyta</taxon>
        <taxon>Tracheophyta</taxon>
        <taxon>Spermatophyta</taxon>
        <taxon>Magnoliopsida</taxon>
        <taxon>eudicotyledons</taxon>
        <taxon>Gunneridae</taxon>
        <taxon>Pentapetalae</taxon>
        <taxon>rosids</taxon>
        <taxon>malvids</taxon>
        <taxon>Brassicales</taxon>
        <taxon>Brassicaceae</taxon>
        <taxon>Thlaspideae</taxon>
        <taxon>Thlaspi</taxon>
    </lineage>
</organism>
<dbReference type="Proteomes" id="UP000836841">
    <property type="component" value="Chromosome 6"/>
</dbReference>
<dbReference type="AlphaFoldDB" id="A0AAU9SR84"/>
<reference evidence="2 3" key="1">
    <citation type="submission" date="2022-03" db="EMBL/GenBank/DDBJ databases">
        <authorList>
            <person name="Nunn A."/>
            <person name="Chopra R."/>
            <person name="Nunn A."/>
            <person name="Contreras Garrido A."/>
        </authorList>
    </citation>
    <scope>NUCLEOTIDE SEQUENCE [LARGE SCALE GENOMIC DNA]</scope>
</reference>
<dbReference type="InterPro" id="IPR050232">
    <property type="entry name" value="FBL13/AtMIF1-like"/>
</dbReference>
<proteinExistence type="predicted"/>